<dbReference type="Proteomes" id="UP000022835">
    <property type="component" value="Unassembled WGS sequence"/>
</dbReference>
<name>A0A064CM30_9MYCO</name>
<dbReference type="GO" id="GO:0005886">
    <property type="term" value="C:plasma membrane"/>
    <property type="evidence" value="ECO:0007669"/>
    <property type="project" value="TreeGrafter"/>
</dbReference>
<dbReference type="InterPro" id="IPR029063">
    <property type="entry name" value="SAM-dependent_MTases_sf"/>
</dbReference>
<dbReference type="NCBIfam" id="TIGR01444">
    <property type="entry name" value="fkbM_fam"/>
    <property type="match status" value="1"/>
</dbReference>
<dbReference type="EMBL" id="JALN02000001">
    <property type="protein sequence ID" value="KDF00732.1"/>
    <property type="molecule type" value="Genomic_DNA"/>
</dbReference>
<dbReference type="InterPro" id="IPR006342">
    <property type="entry name" value="FkbM_mtfrase"/>
</dbReference>
<organism evidence="2 3">
    <name type="scientific">Mycolicibacterium aromaticivorans JS19b1 = JCM 16368</name>
    <dbReference type="NCBI Taxonomy" id="1440774"/>
    <lineage>
        <taxon>Bacteria</taxon>
        <taxon>Bacillati</taxon>
        <taxon>Actinomycetota</taxon>
        <taxon>Actinomycetes</taxon>
        <taxon>Mycobacteriales</taxon>
        <taxon>Mycobacteriaceae</taxon>
        <taxon>Mycolicibacterium</taxon>
    </lineage>
</organism>
<evidence type="ECO:0000259" key="1">
    <source>
        <dbReference type="Pfam" id="PF05050"/>
    </source>
</evidence>
<accession>A0A064CM30</accession>
<dbReference type="GO" id="GO:0006888">
    <property type="term" value="P:endoplasmic reticulum to Golgi vesicle-mediated transport"/>
    <property type="evidence" value="ECO:0007669"/>
    <property type="project" value="TreeGrafter"/>
</dbReference>
<dbReference type="SUPFAM" id="SSF53335">
    <property type="entry name" value="S-adenosyl-L-methionine-dependent methyltransferases"/>
    <property type="match status" value="1"/>
</dbReference>
<dbReference type="eggNOG" id="COG0457">
    <property type="taxonomic scope" value="Bacteria"/>
</dbReference>
<dbReference type="AlphaFoldDB" id="A0A064CM30"/>
<proteinExistence type="predicted"/>
<dbReference type="Gene3D" id="3.40.50.150">
    <property type="entry name" value="Vaccinia Virus protein VP39"/>
    <property type="match status" value="1"/>
</dbReference>
<comment type="caution">
    <text evidence="2">The sequence shown here is derived from an EMBL/GenBank/DDBJ whole genome shotgun (WGS) entry which is preliminary data.</text>
</comment>
<evidence type="ECO:0000313" key="2">
    <source>
        <dbReference type="EMBL" id="KDF00732.1"/>
    </source>
</evidence>
<dbReference type="PANTHER" id="PTHR34009:SF2">
    <property type="entry name" value="PROTEIN STAR"/>
    <property type="match status" value="1"/>
</dbReference>
<keyword evidence="3" id="KW-1185">Reference proteome</keyword>
<gene>
    <name evidence="2" type="ORF">Y900_017765</name>
</gene>
<dbReference type="GO" id="GO:0005737">
    <property type="term" value="C:cytoplasm"/>
    <property type="evidence" value="ECO:0007669"/>
    <property type="project" value="GOC"/>
</dbReference>
<evidence type="ECO:0000313" key="3">
    <source>
        <dbReference type="Proteomes" id="UP000022835"/>
    </source>
</evidence>
<sequence>MQSRRRQARAGRLDKSFYYPQQLDCQIPQIGNLYSQFLGNRNHGVFVEIGANDGVFVSNTWGLAARSWRGLMVEPVPELAAACRKNHRGHPDVTVVETAINDGSQNEVSLFLAGGLTTANPEQKREYDTIEWSSYELTGRSLVVPAQTLDRLLENSDIPADFDVLVVDVEGLETAVFAGFTLPKWRPKLMIIELVDIHPEMSATRNADAMLGRSLVAAGYVVVYKDTINTVLVREDIWEIAYSS</sequence>
<dbReference type="STRING" id="1440774.Y900_017765"/>
<dbReference type="InterPro" id="IPR053202">
    <property type="entry name" value="EGF_Rcpt_Signaling_Reg"/>
</dbReference>
<feature type="domain" description="Methyltransferase FkbM" evidence="1">
    <location>
        <begin position="48"/>
        <end position="201"/>
    </location>
</feature>
<dbReference type="Pfam" id="PF05050">
    <property type="entry name" value="Methyltransf_21"/>
    <property type="match status" value="1"/>
</dbReference>
<dbReference type="PANTHER" id="PTHR34009">
    <property type="entry name" value="PROTEIN STAR"/>
    <property type="match status" value="1"/>
</dbReference>
<dbReference type="GO" id="GO:0016197">
    <property type="term" value="P:endosomal transport"/>
    <property type="evidence" value="ECO:0007669"/>
    <property type="project" value="TreeGrafter"/>
</dbReference>
<protein>
    <recommendedName>
        <fullName evidence="1">Methyltransferase FkbM domain-containing protein</fullName>
    </recommendedName>
</protein>
<reference evidence="2" key="1">
    <citation type="submission" date="2014-05" db="EMBL/GenBank/DDBJ databases">
        <title>Genome sequence of Mycobacterium aromaticivorans strain JS19b1T (= DSM 45407T).</title>
        <authorList>
            <person name="Kwak Y."/>
            <person name="Park G.-S."/>
            <person name="Li Q.X."/>
            <person name="Lee S.-E."/>
            <person name="Shin J.-H."/>
        </authorList>
    </citation>
    <scope>NUCLEOTIDE SEQUENCE [LARGE SCALE GENOMIC DNA]</scope>
    <source>
        <strain evidence="2">JS19b1</strain>
    </source>
</reference>